<dbReference type="InterPro" id="IPR036095">
    <property type="entry name" value="PTS_EIIB-like_sf"/>
</dbReference>
<dbReference type="Pfam" id="PF02302">
    <property type="entry name" value="PTS_IIB"/>
    <property type="match status" value="1"/>
</dbReference>
<dbReference type="SUPFAM" id="SSF55804">
    <property type="entry name" value="Phoshotransferase/anion transport protein"/>
    <property type="match status" value="1"/>
</dbReference>
<dbReference type="GO" id="GO:0009401">
    <property type="term" value="P:phosphoenolpyruvate-dependent sugar phosphotransferase system"/>
    <property type="evidence" value="ECO:0007669"/>
    <property type="project" value="InterPro"/>
</dbReference>
<dbReference type="Gene3D" id="3.40.50.2300">
    <property type="match status" value="1"/>
</dbReference>
<dbReference type="PROSITE" id="PS51094">
    <property type="entry name" value="PTS_EIIA_TYPE_2"/>
    <property type="match status" value="1"/>
</dbReference>
<dbReference type="CDD" id="cd05568">
    <property type="entry name" value="PTS_IIB_bgl_like"/>
    <property type="match status" value="1"/>
</dbReference>
<dbReference type="PANTHER" id="PTHR30185">
    <property type="entry name" value="CRYPTIC BETA-GLUCOSIDE BGL OPERON ANTITERMINATOR"/>
    <property type="match status" value="1"/>
</dbReference>
<name>K8E1L6_CARML</name>
<dbReference type="SUPFAM" id="SSF52794">
    <property type="entry name" value="PTS system IIB component-like"/>
    <property type="match status" value="1"/>
</dbReference>
<proteinExistence type="predicted"/>
<dbReference type="HOGENOM" id="CLU_1014476_0_0_9"/>
<dbReference type="GO" id="GO:0008982">
    <property type="term" value="F:protein-N(PI)-phosphohistidine-sugar phosphotransferase activity"/>
    <property type="evidence" value="ECO:0007669"/>
    <property type="project" value="InterPro"/>
</dbReference>
<keyword evidence="1" id="KW-0808">Transferase</keyword>
<gene>
    <name evidence="6" type="ORF">BN424_257</name>
</gene>
<dbReference type="AlphaFoldDB" id="K8E1L6"/>
<dbReference type="EMBL" id="HE999757">
    <property type="protein sequence ID" value="CCO09737.2"/>
    <property type="molecule type" value="Genomic_DNA"/>
</dbReference>
<dbReference type="eggNOG" id="COG3711">
    <property type="taxonomic scope" value="Bacteria"/>
</dbReference>
<dbReference type="InterPro" id="IPR002178">
    <property type="entry name" value="PTS_EIIA_type-2_dom"/>
</dbReference>
<evidence type="ECO:0000313" key="7">
    <source>
        <dbReference type="Proteomes" id="UP000000212"/>
    </source>
</evidence>
<evidence type="ECO:0000256" key="3">
    <source>
        <dbReference type="ARBA" id="ARBA00023163"/>
    </source>
</evidence>
<dbReference type="Proteomes" id="UP000000212">
    <property type="component" value="Chromosome"/>
</dbReference>
<dbReference type="InterPro" id="IPR050661">
    <property type="entry name" value="BglG_antiterminators"/>
</dbReference>
<dbReference type="InterPro" id="IPR003501">
    <property type="entry name" value="PTS_EIIB_2/3"/>
</dbReference>
<dbReference type="KEGG" id="cml:BN424_257"/>
<evidence type="ECO:0000259" key="5">
    <source>
        <dbReference type="PROSITE" id="PS51099"/>
    </source>
</evidence>
<evidence type="ECO:0000256" key="2">
    <source>
        <dbReference type="ARBA" id="ARBA00023015"/>
    </source>
</evidence>
<dbReference type="InterPro" id="IPR013011">
    <property type="entry name" value="PTS_EIIB_2"/>
</dbReference>
<evidence type="ECO:0000256" key="1">
    <source>
        <dbReference type="ARBA" id="ARBA00022679"/>
    </source>
</evidence>
<dbReference type="Gene3D" id="3.40.930.10">
    <property type="entry name" value="Mannitol-specific EII, Chain A"/>
    <property type="match status" value="1"/>
</dbReference>
<accession>K8E1L6</accession>
<keyword evidence="2" id="KW-0805">Transcription regulation</keyword>
<reference evidence="7" key="1">
    <citation type="journal article" date="2013" name="Genome Announc.">
        <title>Complete Chromosome Sequence of Carnobacterium maltaromaticum LMA 28.</title>
        <authorList>
            <person name="Cailliez-Grimal C."/>
            <person name="Chaillou S."/>
            <person name="Anba-Mondoloni J."/>
            <person name="Loux V."/>
            <person name="Afzal M.I."/>
            <person name="Rahman A."/>
            <person name="Kergourlay G."/>
            <person name="Champomier-Verges M.C."/>
            <person name="Zagorec M."/>
            <person name="Dalgaard P."/>
            <person name="Leisner J.J."/>
            <person name="Prevost H."/>
            <person name="Revol-Junelles A.M."/>
            <person name="Borges F."/>
        </authorList>
    </citation>
    <scope>NUCLEOTIDE SEQUENCE</scope>
    <source>
        <strain evidence="7">LMA28</strain>
    </source>
</reference>
<dbReference type="PANTHER" id="PTHR30185:SF18">
    <property type="entry name" value="TRANSCRIPTIONAL REGULATOR MTLR"/>
    <property type="match status" value="1"/>
</dbReference>
<dbReference type="PROSITE" id="PS51099">
    <property type="entry name" value="PTS_EIIB_TYPE_2"/>
    <property type="match status" value="1"/>
</dbReference>
<organism evidence="6 7">
    <name type="scientific">Carnobacterium maltaromaticum LMA28</name>
    <dbReference type="NCBI Taxonomy" id="1234679"/>
    <lineage>
        <taxon>Bacteria</taxon>
        <taxon>Bacillati</taxon>
        <taxon>Bacillota</taxon>
        <taxon>Bacilli</taxon>
        <taxon>Lactobacillales</taxon>
        <taxon>Carnobacteriaceae</taxon>
        <taxon>Carnobacterium</taxon>
    </lineage>
</organism>
<feature type="domain" description="PTS EIIA type-2" evidence="4">
    <location>
        <begin position="119"/>
        <end position="267"/>
    </location>
</feature>
<feature type="domain" description="PTS EIIB type-2" evidence="5">
    <location>
        <begin position="1"/>
        <end position="88"/>
    </location>
</feature>
<evidence type="ECO:0000259" key="4">
    <source>
        <dbReference type="PROSITE" id="PS51094"/>
    </source>
</evidence>
<sequence>MVVCSSGIGTSKMLMTRLQQALPQLKKLKSTSLFEMLHHEVASSYDVIVSTIDLGKVDFDYFLVSPILSEAEIIQIDVYLQKKQGVLPKYPIKEAEKFNLQGSIHHFEKLEEQVGTVLALLKTFQVFPIQQVVKNIEEVSEVITKVIYQNQPKSRMDYLINALTVEEQQGGVGIPGTTLALFFIRNEMISRPLFQIFTLRNHVRLQATDKTEIEISTVLVLLAPEKLATGSIDILSRLSTLMIESDEVIQSFESGDRNKITSLVIQKLHQFIDS</sequence>
<keyword evidence="7" id="KW-1185">Reference proteome</keyword>
<evidence type="ECO:0000313" key="6">
    <source>
        <dbReference type="EMBL" id="CCO09737.2"/>
    </source>
</evidence>
<protein>
    <submittedName>
        <fullName evidence="6">Transcriptional regulator domain protein</fullName>
    </submittedName>
</protein>
<dbReference type="Pfam" id="PF00359">
    <property type="entry name" value="PTS_EIIA_2"/>
    <property type="match status" value="1"/>
</dbReference>
<dbReference type="InterPro" id="IPR016152">
    <property type="entry name" value="PTrfase/Anion_transptr"/>
</dbReference>
<dbReference type="STRING" id="1234679.BN424_257"/>
<keyword evidence="3" id="KW-0804">Transcription</keyword>